<comment type="similarity">
    <text evidence="12">Belongs to the glycosyltransferase NleB family.</text>
</comment>
<evidence type="ECO:0000256" key="6">
    <source>
        <dbReference type="ARBA" id="ARBA00022676"/>
    </source>
</evidence>
<dbReference type="Pfam" id="PF24688">
    <property type="entry name" value="SseK_NleB"/>
    <property type="match status" value="1"/>
</dbReference>
<evidence type="ECO:0000256" key="10">
    <source>
        <dbReference type="ARBA" id="ARBA00023211"/>
    </source>
</evidence>
<proteinExistence type="inferred from homology"/>
<keyword evidence="8" id="KW-0479">Metal-binding</keyword>
<dbReference type="GO" id="GO:0043657">
    <property type="term" value="C:host cell"/>
    <property type="evidence" value="ECO:0007669"/>
    <property type="project" value="UniProtKB-SubCell"/>
</dbReference>
<evidence type="ECO:0000256" key="2">
    <source>
        <dbReference type="ARBA" id="ARBA00004340"/>
    </source>
</evidence>
<feature type="non-terminal residue" evidence="13">
    <location>
        <position position="214"/>
    </location>
</feature>
<dbReference type="InterPro" id="IPR057545">
    <property type="entry name" value="SseK_NleB"/>
</dbReference>
<evidence type="ECO:0000256" key="4">
    <source>
        <dbReference type="ARBA" id="ARBA00022525"/>
    </source>
</evidence>
<dbReference type="GO" id="GO:0005576">
    <property type="term" value="C:extracellular region"/>
    <property type="evidence" value="ECO:0007669"/>
    <property type="project" value="UniProtKB-SubCell"/>
</dbReference>
<organism evidence="13">
    <name type="scientific">Salmonella enterica</name>
    <name type="common">Salmonella choleraesuis</name>
    <dbReference type="NCBI Taxonomy" id="28901"/>
    <lineage>
        <taxon>Bacteria</taxon>
        <taxon>Pseudomonadati</taxon>
        <taxon>Pseudomonadota</taxon>
        <taxon>Gammaproteobacteria</taxon>
        <taxon>Enterobacterales</taxon>
        <taxon>Enterobacteriaceae</taxon>
        <taxon>Salmonella</taxon>
    </lineage>
</organism>
<gene>
    <name evidence="13" type="ORF">G1522_05270</name>
</gene>
<accession>A0A723TJB0</accession>
<comment type="caution">
    <text evidence="13">The sequence shown here is derived from an EMBL/GenBank/DDBJ whole genome shotgun (WGS) entry which is preliminary data.</text>
</comment>
<evidence type="ECO:0000256" key="12">
    <source>
        <dbReference type="ARBA" id="ARBA00093451"/>
    </source>
</evidence>
<keyword evidence="6" id="KW-0328">Glycosyltransferase</keyword>
<evidence type="ECO:0000256" key="5">
    <source>
        <dbReference type="ARBA" id="ARBA00022656"/>
    </source>
</evidence>
<evidence type="ECO:0000256" key="8">
    <source>
        <dbReference type="ARBA" id="ARBA00022723"/>
    </source>
</evidence>
<evidence type="ECO:0000256" key="3">
    <source>
        <dbReference type="ARBA" id="ARBA00004613"/>
    </source>
</evidence>
<keyword evidence="4" id="KW-0964">Secreted</keyword>
<dbReference type="EMBL" id="DAAQKF010000005">
    <property type="protein sequence ID" value="HAD9683160.1"/>
    <property type="molecule type" value="Genomic_DNA"/>
</dbReference>
<evidence type="ECO:0000256" key="9">
    <source>
        <dbReference type="ARBA" id="ARBA00023026"/>
    </source>
</evidence>
<protein>
    <submittedName>
        <fullName evidence="13">Non-LEE encoded effector protein NleB</fullName>
    </submittedName>
</protein>
<keyword evidence="10" id="KW-0464">Manganese</keyword>
<evidence type="ECO:0000256" key="7">
    <source>
        <dbReference type="ARBA" id="ARBA00022679"/>
    </source>
</evidence>
<keyword evidence="5" id="KW-0800">Toxin</keyword>
<keyword evidence="9" id="KW-0843">Virulence</keyword>
<evidence type="ECO:0000256" key="11">
    <source>
        <dbReference type="ARBA" id="ARBA00093251"/>
    </source>
</evidence>
<comment type="catalytic activity">
    <reaction evidence="11">
        <text>L-arginyl-[protein] + UDP-N-acetyl-alpha-D-glucosamine = N(omega)-(N-acetyl-beta-D-glucosaminyl)-L-arginyl-[protein] + UDP + H(+)</text>
        <dbReference type="Rhea" id="RHEA:66632"/>
        <dbReference type="Rhea" id="RHEA-COMP:10532"/>
        <dbReference type="Rhea" id="RHEA-COMP:17079"/>
        <dbReference type="ChEBI" id="CHEBI:15378"/>
        <dbReference type="ChEBI" id="CHEBI:29965"/>
        <dbReference type="ChEBI" id="CHEBI:57705"/>
        <dbReference type="ChEBI" id="CHEBI:58223"/>
        <dbReference type="ChEBI" id="CHEBI:167322"/>
    </reaction>
    <physiologicalReaction direction="left-to-right" evidence="11">
        <dbReference type="Rhea" id="RHEA:66633"/>
    </physiologicalReaction>
</comment>
<evidence type="ECO:0000313" key="13">
    <source>
        <dbReference type="EMBL" id="HAD9683160.1"/>
    </source>
</evidence>
<dbReference type="GO" id="GO:0090729">
    <property type="term" value="F:toxin activity"/>
    <property type="evidence" value="ECO:0007669"/>
    <property type="project" value="UniProtKB-KW"/>
</dbReference>
<keyword evidence="7" id="KW-0808">Transferase</keyword>
<dbReference type="AlphaFoldDB" id="A0A723TJB0"/>
<sequence length="214" mass="24598">MARFNAAFTRIKIMFSRIRGLISCQSNTQTIAPTLSPPSSGHVSFAGIDYPLLPLNHQTPLVFQWFERNPDRFGQNEIPIINTQKNPYLNNIINAAIIEKERIIGIFVDGDFSKGQRKALGKLEQNYRNIKVIYNSDLNYSMYDKKLTTIYLENITKLEAQSASERDEVLLNGVKKSLEDVLKNNPEETLISSHNKDKGHLWFDFYRNLFLLKG</sequence>
<dbReference type="GO" id="GO:0106362">
    <property type="term" value="F:protein-arginine N-acetylglucosaminyltransferase activity"/>
    <property type="evidence" value="ECO:0007669"/>
    <property type="project" value="UniProtKB-ARBA"/>
</dbReference>
<comment type="cofactor">
    <cofactor evidence="1">
        <name>Mn(2+)</name>
        <dbReference type="ChEBI" id="CHEBI:29035"/>
    </cofactor>
</comment>
<evidence type="ECO:0000256" key="1">
    <source>
        <dbReference type="ARBA" id="ARBA00001936"/>
    </source>
</evidence>
<dbReference type="GO" id="GO:0046872">
    <property type="term" value="F:metal ion binding"/>
    <property type="evidence" value="ECO:0007669"/>
    <property type="project" value="UniProtKB-KW"/>
</dbReference>
<reference evidence="13" key="2">
    <citation type="submission" date="2019-01" db="EMBL/GenBank/DDBJ databases">
        <authorList>
            <consortium name="NCBI Pathogen Detection Project"/>
        </authorList>
    </citation>
    <scope>NUCLEOTIDE SEQUENCE</scope>
    <source>
        <strain evidence="13">R15.1194</strain>
    </source>
</reference>
<name>A0A723TJB0_SALER</name>
<reference evidence="13" key="1">
    <citation type="journal article" date="2018" name="Genome Biol.">
        <title>SKESA: strategic k-mer extension for scrupulous assemblies.</title>
        <authorList>
            <person name="Souvorov A."/>
            <person name="Agarwala R."/>
            <person name="Lipman D.J."/>
        </authorList>
    </citation>
    <scope>NUCLEOTIDE SEQUENCE</scope>
    <source>
        <strain evidence="13">R15.1194</strain>
    </source>
</reference>
<comment type="subcellular location">
    <subcellularLocation>
        <location evidence="2">Host cell</location>
    </subcellularLocation>
    <subcellularLocation>
        <location evidence="3">Secreted</location>
    </subcellularLocation>
</comment>